<dbReference type="EMBL" id="CAXDID020000016">
    <property type="protein sequence ID" value="CAL5984187.1"/>
    <property type="molecule type" value="Genomic_DNA"/>
</dbReference>
<accession>A0AA86ULW1</accession>
<evidence type="ECO:0000313" key="5">
    <source>
        <dbReference type="Proteomes" id="UP001642409"/>
    </source>
</evidence>
<keyword evidence="1" id="KW-0175">Coiled coil</keyword>
<organism evidence="3">
    <name type="scientific">Hexamita inflata</name>
    <dbReference type="NCBI Taxonomy" id="28002"/>
    <lineage>
        <taxon>Eukaryota</taxon>
        <taxon>Metamonada</taxon>
        <taxon>Diplomonadida</taxon>
        <taxon>Hexamitidae</taxon>
        <taxon>Hexamitinae</taxon>
        <taxon>Hexamita</taxon>
    </lineage>
</organism>
<feature type="compositionally biased region" description="Basic and acidic residues" evidence="2">
    <location>
        <begin position="421"/>
        <end position="435"/>
    </location>
</feature>
<feature type="region of interest" description="Disordered" evidence="2">
    <location>
        <begin position="382"/>
        <end position="465"/>
    </location>
</feature>
<keyword evidence="5" id="KW-1185">Reference proteome</keyword>
<reference evidence="4 5" key="2">
    <citation type="submission" date="2024-07" db="EMBL/GenBank/DDBJ databases">
        <authorList>
            <person name="Akdeniz Z."/>
        </authorList>
    </citation>
    <scope>NUCLEOTIDE SEQUENCE [LARGE SCALE GENOMIC DNA]</scope>
</reference>
<comment type="caution">
    <text evidence="3">The sequence shown here is derived from an EMBL/GenBank/DDBJ whole genome shotgun (WGS) entry which is preliminary data.</text>
</comment>
<gene>
    <name evidence="3" type="ORF">HINF_LOCUS48254</name>
    <name evidence="4" type="ORF">HINF_LOCUS7990</name>
</gene>
<proteinExistence type="predicted"/>
<reference evidence="3" key="1">
    <citation type="submission" date="2023-06" db="EMBL/GenBank/DDBJ databases">
        <authorList>
            <person name="Kurt Z."/>
        </authorList>
    </citation>
    <scope>NUCLEOTIDE SEQUENCE</scope>
</reference>
<dbReference type="Proteomes" id="UP001642409">
    <property type="component" value="Unassembled WGS sequence"/>
</dbReference>
<feature type="compositionally biased region" description="Polar residues" evidence="2">
    <location>
        <begin position="439"/>
        <end position="464"/>
    </location>
</feature>
<evidence type="ECO:0000256" key="1">
    <source>
        <dbReference type="SAM" id="Coils"/>
    </source>
</evidence>
<evidence type="ECO:0000256" key="2">
    <source>
        <dbReference type="SAM" id="MobiDB-lite"/>
    </source>
</evidence>
<feature type="coiled-coil region" evidence="1">
    <location>
        <begin position="234"/>
        <end position="268"/>
    </location>
</feature>
<sequence>MQDSQIQNIELQLLQSQLQNEIRDKQYFQQQYLEQQQLNMQLQADLQQYAETSDVLQKQQLVSSAYFSQQIDSQRQEIDDLKLFSSSKHEKLSTHQQETQFLFNQFQQYLAPNYLYQALQSNISFNISSFTSVQILCYITDKLVSANLLTEETFWKSLSREMNTSQYITQSVYYRIVQQFCVQYTSNIDKARFERLRAEFDLLIQGNGEANGSQKLVFSGVPSQENEQINQHKTHQYEATIQELQIQNNQLQEQLNKQIVQNETLVNNGAQMGKLVFQLQSEQSALYDRISEQNSIRQPTNPIPEINIQTEQIPETNILDAPEQIQTHNQDTPLVNEIEPQNSSKRSFAERLKEKEIDLNALRNQPIYFSLNDSNIKLTPPIQTEKRQYVTKPIKRRDTDNQDNVIEVDQRENNIQTNKEQPNEYQKEAQKEQQKSQETLNNVAQPQKTPAKNSRTPKKVTSPQFEEVVSIDESSDAAQPIINQHQRNQINQHMEQTFTFTIKNILGRVYKTDIQNKTNTELSTMIDTMQPKASKDFWKELVVMAKECFDNEKMAQRYYQTQFKKVVQ</sequence>
<evidence type="ECO:0000313" key="3">
    <source>
        <dbReference type="EMBL" id="CAI9960609.1"/>
    </source>
</evidence>
<evidence type="ECO:0000313" key="4">
    <source>
        <dbReference type="EMBL" id="CAL5984187.1"/>
    </source>
</evidence>
<dbReference type="AlphaFoldDB" id="A0AA86ULW1"/>
<dbReference type="EMBL" id="CATOUU010000931">
    <property type="protein sequence ID" value="CAI9960609.1"/>
    <property type="molecule type" value="Genomic_DNA"/>
</dbReference>
<name>A0AA86ULW1_9EUKA</name>
<protein>
    <submittedName>
        <fullName evidence="4">Hypothetical_protein</fullName>
    </submittedName>
</protein>